<keyword evidence="5" id="KW-0998">Cell outer membrane</keyword>
<dbReference type="Pfam" id="PF07980">
    <property type="entry name" value="SusD_RagB"/>
    <property type="match status" value="1"/>
</dbReference>
<reference evidence="8 9" key="1">
    <citation type="submission" date="2016-10" db="EMBL/GenBank/DDBJ databases">
        <authorList>
            <person name="de Groot N.N."/>
        </authorList>
    </citation>
    <scope>NUCLEOTIDE SEQUENCE [LARGE SCALE GENOMIC DNA]</scope>
    <source>
        <strain evidence="8 9">DSM 27078</strain>
    </source>
</reference>
<dbReference type="STRING" id="1299341.SAMN05444005_102368"/>
<evidence type="ECO:0000256" key="4">
    <source>
        <dbReference type="ARBA" id="ARBA00023136"/>
    </source>
</evidence>
<accession>A0A1H9AWA1</accession>
<dbReference type="InterPro" id="IPR012944">
    <property type="entry name" value="SusD_RagB_dom"/>
</dbReference>
<evidence type="ECO:0000259" key="6">
    <source>
        <dbReference type="Pfam" id="PF07980"/>
    </source>
</evidence>
<dbReference type="InterPro" id="IPR011990">
    <property type="entry name" value="TPR-like_helical_dom_sf"/>
</dbReference>
<name>A0A1H9AWA1_9FLAO</name>
<feature type="domain" description="SusD-like N-terminal" evidence="7">
    <location>
        <begin position="41"/>
        <end position="224"/>
    </location>
</feature>
<organism evidence="8 9">
    <name type="scientific">Flavobacterium urocaniciphilum</name>
    <dbReference type="NCBI Taxonomy" id="1299341"/>
    <lineage>
        <taxon>Bacteria</taxon>
        <taxon>Pseudomonadati</taxon>
        <taxon>Bacteroidota</taxon>
        <taxon>Flavobacteriia</taxon>
        <taxon>Flavobacteriales</taxon>
        <taxon>Flavobacteriaceae</taxon>
        <taxon>Flavobacterium</taxon>
    </lineage>
</organism>
<evidence type="ECO:0000256" key="1">
    <source>
        <dbReference type="ARBA" id="ARBA00004442"/>
    </source>
</evidence>
<keyword evidence="3" id="KW-0732">Signal</keyword>
<evidence type="ECO:0000256" key="2">
    <source>
        <dbReference type="ARBA" id="ARBA00006275"/>
    </source>
</evidence>
<evidence type="ECO:0000256" key="5">
    <source>
        <dbReference type="ARBA" id="ARBA00023237"/>
    </source>
</evidence>
<keyword evidence="4" id="KW-0472">Membrane</keyword>
<dbReference type="Proteomes" id="UP000198648">
    <property type="component" value="Unassembled WGS sequence"/>
</dbReference>
<dbReference type="AlphaFoldDB" id="A0A1H9AWA1"/>
<dbReference type="PROSITE" id="PS51257">
    <property type="entry name" value="PROKAR_LIPOPROTEIN"/>
    <property type="match status" value="1"/>
</dbReference>
<dbReference type="SUPFAM" id="SSF48452">
    <property type="entry name" value="TPR-like"/>
    <property type="match status" value="1"/>
</dbReference>
<dbReference type="OrthoDB" id="630434at2"/>
<sequence>MLKKLLLIGLISLGFYSCDDAIDIVQDGELNDERLFTNVGNMQMFLNEVYDRVSVQNDIMVSSLLTDEVGLGSAGFANDTQRFFIFSTNGYASAIWSQHYQAINYANRLIRGAQLVNPTTPADITAYNNILAQARAIRAFCHFQLLTYFSPDMSNNNAPGVMKMDYVPTIQQLNPRATTGEVFGLIESDLLFAENNISTATTGTDSWKYFNSNTINALRARMYLYRKNYVLAEQYADAAIANGPALATCTFGNSANIPQTTSVIPPYTAGQVTALTAMEAAAASATNAPLYRRMWVDQASAQGEMIFSLGRLNNNANFGSQYNTNQSNLGGGPLFDMGRTLFDLYSQPLGGGAEDFRRWSFVDRTSTISATPATATKNGEVIVIDKYPGKTGNAGSNDLKVFRTSEMYLIKAECRARANDLPGAALLVQQVRQARNYIAAGIVPLPVYGSNMAAYADILLERRKELAFEGHRYIDLKRLGADAGVTSTDRYPQDSVNASATNPANINVTDYRFTLPIPQNEVTVNPMSQNTGY</sequence>
<evidence type="ECO:0000256" key="3">
    <source>
        <dbReference type="ARBA" id="ARBA00022729"/>
    </source>
</evidence>
<dbReference type="InterPro" id="IPR033985">
    <property type="entry name" value="SusD-like_N"/>
</dbReference>
<comment type="subcellular location">
    <subcellularLocation>
        <location evidence="1">Cell outer membrane</location>
    </subcellularLocation>
</comment>
<evidence type="ECO:0000313" key="9">
    <source>
        <dbReference type="Proteomes" id="UP000198648"/>
    </source>
</evidence>
<proteinExistence type="inferred from homology"/>
<dbReference type="EMBL" id="FOEI01000002">
    <property type="protein sequence ID" value="SEP80899.1"/>
    <property type="molecule type" value="Genomic_DNA"/>
</dbReference>
<gene>
    <name evidence="8" type="ORF">SAMN05444005_102368</name>
</gene>
<comment type="similarity">
    <text evidence="2">Belongs to the SusD family.</text>
</comment>
<protein>
    <submittedName>
        <fullName evidence="8">Starch-binding associating with outer membrane</fullName>
    </submittedName>
</protein>
<evidence type="ECO:0000259" key="7">
    <source>
        <dbReference type="Pfam" id="PF14322"/>
    </source>
</evidence>
<dbReference type="Pfam" id="PF14322">
    <property type="entry name" value="SusD-like_3"/>
    <property type="match status" value="1"/>
</dbReference>
<evidence type="ECO:0000313" key="8">
    <source>
        <dbReference type="EMBL" id="SEP80899.1"/>
    </source>
</evidence>
<dbReference type="GO" id="GO:0009279">
    <property type="term" value="C:cell outer membrane"/>
    <property type="evidence" value="ECO:0007669"/>
    <property type="project" value="UniProtKB-SubCell"/>
</dbReference>
<keyword evidence="9" id="KW-1185">Reference proteome</keyword>
<dbReference type="RefSeq" id="WP_091466447.1">
    <property type="nucleotide sequence ID" value="NZ_FOEI01000002.1"/>
</dbReference>
<feature type="domain" description="RagB/SusD" evidence="6">
    <location>
        <begin position="389"/>
        <end position="533"/>
    </location>
</feature>
<dbReference type="Gene3D" id="1.25.40.390">
    <property type="match status" value="1"/>
</dbReference>